<protein>
    <submittedName>
        <fullName evidence="1">Uncharacterized protein</fullName>
    </submittedName>
</protein>
<dbReference type="Proteomes" id="UP000887013">
    <property type="component" value="Unassembled WGS sequence"/>
</dbReference>
<proteinExistence type="predicted"/>
<dbReference type="EMBL" id="BMAW01132835">
    <property type="protein sequence ID" value="GFU45171.1"/>
    <property type="molecule type" value="Genomic_DNA"/>
</dbReference>
<gene>
    <name evidence="1" type="ORF">NPIL_458321</name>
</gene>
<dbReference type="OrthoDB" id="10463717at2759"/>
<organism evidence="1 2">
    <name type="scientific">Nephila pilipes</name>
    <name type="common">Giant wood spider</name>
    <name type="synonym">Nephila maculata</name>
    <dbReference type="NCBI Taxonomy" id="299642"/>
    <lineage>
        <taxon>Eukaryota</taxon>
        <taxon>Metazoa</taxon>
        <taxon>Ecdysozoa</taxon>
        <taxon>Arthropoda</taxon>
        <taxon>Chelicerata</taxon>
        <taxon>Arachnida</taxon>
        <taxon>Araneae</taxon>
        <taxon>Araneomorphae</taxon>
        <taxon>Entelegynae</taxon>
        <taxon>Araneoidea</taxon>
        <taxon>Nephilidae</taxon>
        <taxon>Nephila</taxon>
    </lineage>
</organism>
<evidence type="ECO:0000313" key="2">
    <source>
        <dbReference type="Proteomes" id="UP000887013"/>
    </source>
</evidence>
<keyword evidence="2" id="KW-1185">Reference proteome</keyword>
<evidence type="ECO:0000313" key="1">
    <source>
        <dbReference type="EMBL" id="GFU45171.1"/>
    </source>
</evidence>
<reference evidence="1" key="1">
    <citation type="submission" date="2020-08" db="EMBL/GenBank/DDBJ databases">
        <title>Multicomponent nature underlies the extraordinary mechanical properties of spider dragline silk.</title>
        <authorList>
            <person name="Kono N."/>
            <person name="Nakamura H."/>
            <person name="Mori M."/>
            <person name="Yoshida Y."/>
            <person name="Ohtoshi R."/>
            <person name="Malay A.D."/>
            <person name="Moran D.A.P."/>
            <person name="Tomita M."/>
            <person name="Numata K."/>
            <person name="Arakawa K."/>
        </authorList>
    </citation>
    <scope>NUCLEOTIDE SEQUENCE</scope>
</reference>
<accession>A0A8X6UUJ8</accession>
<dbReference type="AlphaFoldDB" id="A0A8X6UUJ8"/>
<name>A0A8X6UUJ8_NEPPI</name>
<sequence>MYIRAKIFAARSFCNCRQKDRHRPLRSQGWILLITLKKRSIADGLEFVAQNAQMLLMLQYAKFRPRRCIRIGDHQRALGEASWHLNAVPFPS</sequence>
<comment type="caution">
    <text evidence="1">The sequence shown here is derived from an EMBL/GenBank/DDBJ whole genome shotgun (WGS) entry which is preliminary data.</text>
</comment>